<evidence type="ECO:0000256" key="1">
    <source>
        <dbReference type="ARBA" id="ARBA00022737"/>
    </source>
</evidence>
<dbReference type="Proteomes" id="UP000299102">
    <property type="component" value="Unassembled WGS sequence"/>
</dbReference>
<keyword evidence="1" id="KW-0677">Repeat</keyword>
<dbReference type="Gene3D" id="1.20.58.60">
    <property type="match status" value="4"/>
</dbReference>
<dbReference type="PANTHER" id="PTHR11915">
    <property type="entry name" value="SPECTRIN/FILAMIN RELATED CYTOSKELETAL PROTEIN"/>
    <property type="match status" value="1"/>
</dbReference>
<dbReference type="Pfam" id="PF00435">
    <property type="entry name" value="Spectrin"/>
    <property type="match status" value="2"/>
</dbReference>
<dbReference type="InterPro" id="IPR018159">
    <property type="entry name" value="Spectrin/alpha-actinin"/>
</dbReference>
<keyword evidence="3" id="KW-1185">Reference proteome</keyword>
<dbReference type="FunFam" id="1.20.58.60:FF:000057">
    <property type="entry name" value="Short stop, isoform N"/>
    <property type="match status" value="1"/>
</dbReference>
<dbReference type="AlphaFoldDB" id="A0A4C2A4L0"/>
<dbReference type="CDD" id="cd00176">
    <property type="entry name" value="SPEC"/>
    <property type="match status" value="2"/>
</dbReference>
<dbReference type="FunFam" id="1.20.58.60:FF:000068">
    <property type="entry name" value="Short stop, isoform K"/>
    <property type="match status" value="1"/>
</dbReference>
<dbReference type="OrthoDB" id="2250192at2759"/>
<accession>A0A4C2A4L0</accession>
<dbReference type="InterPro" id="IPR002017">
    <property type="entry name" value="Spectrin_repeat"/>
</dbReference>
<reference evidence="2 3" key="1">
    <citation type="journal article" date="2019" name="Commun. Biol.">
        <title>The bagworm genome reveals a unique fibroin gene that provides high tensile strength.</title>
        <authorList>
            <person name="Kono N."/>
            <person name="Nakamura H."/>
            <person name="Ohtoshi R."/>
            <person name="Tomita M."/>
            <person name="Numata K."/>
            <person name="Arakawa K."/>
        </authorList>
    </citation>
    <scope>NUCLEOTIDE SEQUENCE [LARGE SCALE GENOMIC DNA]</scope>
</reference>
<dbReference type="SMART" id="SM00150">
    <property type="entry name" value="SPEC"/>
    <property type="match status" value="4"/>
</dbReference>
<dbReference type="GO" id="GO:0005737">
    <property type="term" value="C:cytoplasm"/>
    <property type="evidence" value="ECO:0007669"/>
    <property type="project" value="UniProtKB-ARBA"/>
</dbReference>
<evidence type="ECO:0000313" key="2">
    <source>
        <dbReference type="EMBL" id="GBP94692.1"/>
    </source>
</evidence>
<dbReference type="EMBL" id="BGZK01002536">
    <property type="protein sequence ID" value="GBP94692.1"/>
    <property type="molecule type" value="Genomic_DNA"/>
</dbReference>
<dbReference type="SUPFAM" id="SSF46966">
    <property type="entry name" value="Spectrin repeat"/>
    <property type="match status" value="5"/>
</dbReference>
<evidence type="ECO:0000313" key="3">
    <source>
        <dbReference type="Proteomes" id="UP000299102"/>
    </source>
</evidence>
<sequence length="516" mass="59233">MVVISLKNCSKTLGWLSELSNLAERLLVSAHKQTLQHQIDTHEPIYREVMAREHEIIMLINKGKDLSDRQQDRTVRRDLDRIQQQWEKLRREAVDRHTRLQTCMEHCKKYEITSEALLAWLRTAEDKLSEMNPGVLSKAKLDARLRDLQTFRSEVWKHSGEFENTKGLGETFLSSCDVDKEPIKAELQNIRERWERLNNDLIARAHEIENCSRRLGDFNDELRNLDHAVGRCEDRLAAHDALGGAAKDPKLLERVKAIREELISLQKPLQNLKGMAKDICAEARSAGGDAEHLTDDVDGIADRIGELQSRLDDRLGELQSAATAVSQFNEQIKTLGIDLNEIENEVEKLSPPAREIKRVQTQIHDTTKLQNKIERIADRIEDGERAADALVDAGFSPDTTQTREQISILRKTLTRLDNRVRDHAQNLEDVLRSLHNFYDIESQTMDDIKDISEEFSRMKPVGSELEQIRRQQEDFRNFRENKFEPLAQNVDQVNVCGRDLVRSASSGVSTSQIEKT</sequence>
<gene>
    <name evidence="2" type="primary">Macf1</name>
    <name evidence="2" type="ORF">EVAR_66933_1</name>
</gene>
<organism evidence="2 3">
    <name type="scientific">Eumeta variegata</name>
    <name type="common">Bagworm moth</name>
    <name type="synonym">Eumeta japonica</name>
    <dbReference type="NCBI Taxonomy" id="151549"/>
    <lineage>
        <taxon>Eukaryota</taxon>
        <taxon>Metazoa</taxon>
        <taxon>Ecdysozoa</taxon>
        <taxon>Arthropoda</taxon>
        <taxon>Hexapoda</taxon>
        <taxon>Insecta</taxon>
        <taxon>Pterygota</taxon>
        <taxon>Neoptera</taxon>
        <taxon>Endopterygota</taxon>
        <taxon>Lepidoptera</taxon>
        <taxon>Glossata</taxon>
        <taxon>Ditrysia</taxon>
        <taxon>Tineoidea</taxon>
        <taxon>Psychidae</taxon>
        <taxon>Oiketicinae</taxon>
        <taxon>Eumeta</taxon>
    </lineage>
</organism>
<protein>
    <submittedName>
        <fullName evidence="2">Microtubule-actin cross-linking factor 1</fullName>
    </submittedName>
</protein>
<dbReference type="STRING" id="151549.A0A4C2A4L0"/>
<comment type="caution">
    <text evidence="2">The sequence shown here is derived from an EMBL/GenBank/DDBJ whole genome shotgun (WGS) entry which is preliminary data.</text>
</comment>
<proteinExistence type="predicted"/>
<name>A0A4C2A4L0_EUMVA</name>